<sequence>MSRELAGALCLVLVIEGLVLFAAPRGWQATMREAANMSPRALRLFGAAAIGIGLVALQWVH</sequence>
<keyword evidence="1" id="KW-0472">Membrane</keyword>
<proteinExistence type="predicted"/>
<reference evidence="2 3" key="1">
    <citation type="submission" date="2020-10" db="EMBL/GenBank/DDBJ databases">
        <title>Phylogeny of dyella-like bacteria.</title>
        <authorList>
            <person name="Fu J."/>
        </authorList>
    </citation>
    <scope>NUCLEOTIDE SEQUENCE [LARGE SCALE GENOMIC DNA]</scope>
    <source>
        <strain evidence="2 3">THG-B117</strain>
    </source>
</reference>
<dbReference type="InterPro" id="IPR019201">
    <property type="entry name" value="DUF2065"/>
</dbReference>
<comment type="caution">
    <text evidence="2">The sequence shown here is derived from an EMBL/GenBank/DDBJ whole genome shotgun (WGS) entry which is preliminary data.</text>
</comment>
<organism evidence="2 3">
    <name type="scientific">Dyella kyungheensis</name>
    <dbReference type="NCBI Taxonomy" id="1242174"/>
    <lineage>
        <taxon>Bacteria</taxon>
        <taxon>Pseudomonadati</taxon>
        <taxon>Pseudomonadota</taxon>
        <taxon>Gammaproteobacteria</taxon>
        <taxon>Lysobacterales</taxon>
        <taxon>Rhodanobacteraceae</taxon>
        <taxon>Dyella</taxon>
    </lineage>
</organism>
<evidence type="ECO:0000313" key="3">
    <source>
        <dbReference type="Proteomes" id="UP001430065"/>
    </source>
</evidence>
<dbReference type="Pfam" id="PF09838">
    <property type="entry name" value="DUF2065"/>
    <property type="match status" value="1"/>
</dbReference>
<dbReference type="PANTHER" id="PTHR38602:SF1">
    <property type="entry name" value="INNER MEMBRANE PROTEIN"/>
    <property type="match status" value="1"/>
</dbReference>
<name>A0ABS2JML0_9GAMM</name>
<dbReference type="RefSeq" id="WP_204634475.1">
    <property type="nucleotide sequence ID" value="NZ_JADIKC010000001.1"/>
</dbReference>
<dbReference type="Proteomes" id="UP001430065">
    <property type="component" value="Unassembled WGS sequence"/>
</dbReference>
<keyword evidence="1" id="KW-1133">Transmembrane helix</keyword>
<keyword evidence="1" id="KW-0812">Transmembrane</keyword>
<gene>
    <name evidence="2" type="ORF">ISP20_02500</name>
</gene>
<feature type="transmembrane region" description="Helical" evidence="1">
    <location>
        <begin position="41"/>
        <end position="60"/>
    </location>
</feature>
<dbReference type="EMBL" id="JADIKC010000001">
    <property type="protein sequence ID" value="MBM7120020.1"/>
    <property type="molecule type" value="Genomic_DNA"/>
</dbReference>
<evidence type="ECO:0000256" key="1">
    <source>
        <dbReference type="SAM" id="Phobius"/>
    </source>
</evidence>
<accession>A0ABS2JML0</accession>
<dbReference type="PANTHER" id="PTHR38602">
    <property type="entry name" value="INNER MEMBRANE PROTEIN-RELATED"/>
    <property type="match status" value="1"/>
</dbReference>
<evidence type="ECO:0000313" key="2">
    <source>
        <dbReference type="EMBL" id="MBM7120020.1"/>
    </source>
</evidence>
<keyword evidence="3" id="KW-1185">Reference proteome</keyword>
<protein>
    <submittedName>
        <fullName evidence="2">DUF2065 family protein</fullName>
    </submittedName>
</protein>